<dbReference type="Proteomes" id="UP001220662">
    <property type="component" value="Unassembled WGS sequence"/>
</dbReference>
<protein>
    <submittedName>
        <fullName evidence="1">Uncharacterized protein</fullName>
    </submittedName>
</protein>
<dbReference type="RefSeq" id="WP_276214740.1">
    <property type="nucleotide sequence ID" value="NZ_JARJLR010000233.1"/>
</dbReference>
<comment type="caution">
    <text evidence="1">The sequence shown here is derived from an EMBL/GenBank/DDBJ whole genome shotgun (WGS) entry which is preliminary data.</text>
</comment>
<organism evidence="1 2">
    <name type="scientific">Pseudomonas citronellolis</name>
    <dbReference type="NCBI Taxonomy" id="53408"/>
    <lineage>
        <taxon>Bacteria</taxon>
        <taxon>Pseudomonadati</taxon>
        <taxon>Pseudomonadota</taxon>
        <taxon>Gammaproteobacteria</taxon>
        <taxon>Pseudomonadales</taxon>
        <taxon>Pseudomonadaceae</taxon>
        <taxon>Pseudomonas</taxon>
    </lineage>
</organism>
<gene>
    <name evidence="1" type="ORF">P3W55_13835</name>
</gene>
<reference evidence="1" key="1">
    <citation type="submission" date="2023-03" db="EMBL/GenBank/DDBJ databases">
        <title>Draft assemblies of triclosan tolerant bacteria isolated from returned activated sludge.</title>
        <authorList>
            <person name="Van Hamelsveld S."/>
        </authorList>
    </citation>
    <scope>NUCLEOTIDE SEQUENCE</scope>
    <source>
        <strain evidence="1">GW210015_S63</strain>
    </source>
</reference>
<proteinExistence type="predicted"/>
<evidence type="ECO:0000313" key="1">
    <source>
        <dbReference type="EMBL" id="MDF3842793.1"/>
    </source>
</evidence>
<dbReference type="AlphaFoldDB" id="A0AAW6P8T5"/>
<dbReference type="EMBL" id="JARJLR010000233">
    <property type="protein sequence ID" value="MDF3842793.1"/>
    <property type="molecule type" value="Genomic_DNA"/>
</dbReference>
<accession>A0AAW6P8T5</accession>
<sequence length="99" mass="10956">MQTQRMLELAARAAGYSPARVTDDGVVLLRGIRVKWKPLDDDGDALRLACAVPSLDLRWVIAAAWQMHDTPVERGSYVRRKIVELAAEVEAMKEGDGHA</sequence>
<evidence type="ECO:0000313" key="2">
    <source>
        <dbReference type="Proteomes" id="UP001220662"/>
    </source>
</evidence>
<name>A0AAW6P8T5_9PSED</name>